<reference evidence="2 3" key="1">
    <citation type="submission" date="2019-06" db="EMBL/GenBank/DDBJ databases">
        <title>Genome sequence of Deinococcus radiopugnans ATCC 19172.</title>
        <authorList>
            <person name="Maclea K.S."/>
            <person name="Maynard C.R."/>
        </authorList>
    </citation>
    <scope>NUCLEOTIDE SEQUENCE [LARGE SCALE GENOMIC DNA]</scope>
    <source>
        <strain evidence="2 3">ATCC 19172</strain>
    </source>
</reference>
<sequence length="154" mass="17928">MKNLVKIDHELLSGYLTYSEDSEGNAKFDCDGHLLSVFSSKKAVEEYFQLKAWECVISHVVINDCLQDLSKSHHAMEKEVRDHLLDVYNFLDDVASSINAEIEFQEKDDALNLLNDYIQISVNKNRYKIISRLIENINMFIMDMAQEYNLIEED</sequence>
<evidence type="ECO:0000313" key="1">
    <source>
        <dbReference type="EMBL" id="MBB6017156.1"/>
    </source>
</evidence>
<accession>A0A5C4Y517</accession>
<reference evidence="1 4" key="2">
    <citation type="submission" date="2020-08" db="EMBL/GenBank/DDBJ databases">
        <title>Genomic Encyclopedia of Type Strains, Phase IV (KMG-IV): sequencing the most valuable type-strain genomes for metagenomic binning, comparative biology and taxonomic classification.</title>
        <authorList>
            <person name="Goeker M."/>
        </authorList>
    </citation>
    <scope>NUCLEOTIDE SEQUENCE [LARGE SCALE GENOMIC DNA]</scope>
    <source>
        <strain evidence="1 4">DSM 12027</strain>
    </source>
</reference>
<protein>
    <submittedName>
        <fullName evidence="2">Uncharacterized protein</fullName>
    </submittedName>
</protein>
<comment type="caution">
    <text evidence="2">The sequence shown here is derived from an EMBL/GenBank/DDBJ whole genome shotgun (WGS) entry which is preliminary data.</text>
</comment>
<dbReference type="Proteomes" id="UP000629870">
    <property type="component" value="Unassembled WGS sequence"/>
</dbReference>
<dbReference type="Proteomes" id="UP000313988">
    <property type="component" value="Unassembled WGS sequence"/>
</dbReference>
<dbReference type="AlphaFoldDB" id="A0A5C4Y517"/>
<evidence type="ECO:0000313" key="2">
    <source>
        <dbReference type="EMBL" id="TNM70623.1"/>
    </source>
</evidence>
<organism evidence="2 3">
    <name type="scientific">Deinococcus radiopugnans ATCC 19172</name>
    <dbReference type="NCBI Taxonomy" id="585398"/>
    <lineage>
        <taxon>Bacteria</taxon>
        <taxon>Thermotogati</taxon>
        <taxon>Deinococcota</taxon>
        <taxon>Deinococci</taxon>
        <taxon>Deinococcales</taxon>
        <taxon>Deinococcaceae</taxon>
        <taxon>Deinococcus</taxon>
    </lineage>
</organism>
<keyword evidence="4" id="KW-1185">Reference proteome</keyword>
<name>A0A5C4Y517_9DEIO</name>
<dbReference type="EMBL" id="VDMO01000012">
    <property type="protein sequence ID" value="TNM70623.1"/>
    <property type="molecule type" value="Genomic_DNA"/>
</dbReference>
<evidence type="ECO:0000313" key="3">
    <source>
        <dbReference type="Proteomes" id="UP000313988"/>
    </source>
</evidence>
<dbReference type="RefSeq" id="WP_139403624.1">
    <property type="nucleotide sequence ID" value="NZ_JACHEW010000011.1"/>
</dbReference>
<gene>
    <name evidence="2" type="ORF">FHR04_12010</name>
    <name evidence="1" type="ORF">HNQ04_002418</name>
</gene>
<dbReference type="EMBL" id="JACHEW010000011">
    <property type="protein sequence ID" value="MBB6017156.1"/>
    <property type="molecule type" value="Genomic_DNA"/>
</dbReference>
<evidence type="ECO:0000313" key="4">
    <source>
        <dbReference type="Proteomes" id="UP000629870"/>
    </source>
</evidence>
<proteinExistence type="predicted"/>